<dbReference type="PANTHER" id="PTHR10009">
    <property type="entry name" value="PROTEIN YELLOW-RELATED"/>
    <property type="match status" value="1"/>
</dbReference>
<dbReference type="RefSeq" id="WP_091535702.1">
    <property type="nucleotide sequence ID" value="NZ_FOOC01000018.1"/>
</dbReference>
<dbReference type="InterPro" id="IPR011042">
    <property type="entry name" value="6-blade_b-propeller_TolB-like"/>
</dbReference>
<dbReference type="GO" id="GO:0005576">
    <property type="term" value="C:extracellular region"/>
    <property type="evidence" value="ECO:0007669"/>
    <property type="project" value="UniProtKB-SubCell"/>
</dbReference>
<accession>A0A1I2KH52</accession>
<protein>
    <submittedName>
        <fullName evidence="3">Major royal jelly protein</fullName>
    </submittedName>
</protein>
<dbReference type="STRING" id="1076937.SAMN04488120_11824"/>
<keyword evidence="2" id="KW-0964">Secreted</keyword>
<gene>
    <name evidence="3" type="ORF">SAMN04488120_11824</name>
</gene>
<dbReference type="SUPFAM" id="SSF101898">
    <property type="entry name" value="NHL repeat"/>
    <property type="match status" value="1"/>
</dbReference>
<evidence type="ECO:0000256" key="1">
    <source>
        <dbReference type="ARBA" id="ARBA00004613"/>
    </source>
</evidence>
<reference evidence="3 4" key="1">
    <citation type="submission" date="2016-10" db="EMBL/GenBank/DDBJ databases">
        <authorList>
            <person name="de Groot N.N."/>
        </authorList>
    </citation>
    <scope>NUCLEOTIDE SEQUENCE [LARGE SCALE GENOMIC DNA]</scope>
    <source>
        <strain evidence="3 4">DSM 23609</strain>
    </source>
</reference>
<evidence type="ECO:0000313" key="3">
    <source>
        <dbReference type="EMBL" id="SFF65688.1"/>
    </source>
</evidence>
<name>A0A1I2KH52_9GAMM</name>
<dbReference type="OrthoDB" id="9797664at2"/>
<dbReference type="EMBL" id="FOOC01000018">
    <property type="protein sequence ID" value="SFF65688.1"/>
    <property type="molecule type" value="Genomic_DNA"/>
</dbReference>
<dbReference type="PANTHER" id="PTHR10009:SF18">
    <property type="entry name" value="PROTEIN YELLOW-LIKE PROTEIN"/>
    <property type="match status" value="1"/>
</dbReference>
<dbReference type="Gene3D" id="2.120.10.30">
    <property type="entry name" value="TolB, C-terminal domain"/>
    <property type="match status" value="1"/>
</dbReference>
<dbReference type="Proteomes" id="UP000199771">
    <property type="component" value="Unassembled WGS sequence"/>
</dbReference>
<sequence>MHLWLRILLIIVAIAGAILAAVKWRYGGGGTFPERPTGPAALPETVLETVAELPTPPGNIAVSTDGRVFVTLHPEARPEWKVVELIDGRMQPWPNLAFQTGAGEPRFFRDVLSLRIDRQNRLWTLDNGGHGWHPGRLLAFDLATGAVVHEFEFPRTIAGLGSHLNDFQVAPDGNTVYIADASFFAQTPALIVYDVQRREARRLLDGHPAVIADPFVPVVQGRRMELFGLVAIRPGVDSIVLDRTGEWLYFAPVTDLHLYRIRSADLRDRTLLPETLASRVEVYAPKTVSDGLTIDEAGTIYLSDPEHSAIVLLERNGRLATLVQSERLRWPDGFSFGPDGWLYVTCSALHQVLGRPPSAVAAHAPYPVFRLRTGARAAAGH</sequence>
<dbReference type="InterPro" id="IPR017996">
    <property type="entry name" value="MRJP/yellow-related"/>
</dbReference>
<evidence type="ECO:0000313" key="4">
    <source>
        <dbReference type="Proteomes" id="UP000199771"/>
    </source>
</evidence>
<dbReference type="Pfam" id="PF03022">
    <property type="entry name" value="MRJP"/>
    <property type="match status" value="1"/>
</dbReference>
<organism evidence="3 4">
    <name type="scientific">Fontimonas thermophila</name>
    <dbReference type="NCBI Taxonomy" id="1076937"/>
    <lineage>
        <taxon>Bacteria</taxon>
        <taxon>Pseudomonadati</taxon>
        <taxon>Pseudomonadota</taxon>
        <taxon>Gammaproteobacteria</taxon>
        <taxon>Nevskiales</taxon>
        <taxon>Nevskiaceae</taxon>
        <taxon>Fontimonas</taxon>
    </lineage>
</organism>
<proteinExistence type="predicted"/>
<comment type="subcellular location">
    <subcellularLocation>
        <location evidence="1">Secreted</location>
    </subcellularLocation>
</comment>
<keyword evidence="4" id="KW-1185">Reference proteome</keyword>
<dbReference type="AlphaFoldDB" id="A0A1I2KH52"/>
<evidence type="ECO:0000256" key="2">
    <source>
        <dbReference type="ARBA" id="ARBA00022525"/>
    </source>
</evidence>